<dbReference type="SUPFAM" id="SSF89392">
    <property type="entry name" value="Prokaryotic lipoproteins and lipoprotein localization factors"/>
    <property type="match status" value="1"/>
</dbReference>
<reference evidence="1" key="1">
    <citation type="submission" date="2018-06" db="EMBL/GenBank/DDBJ databases">
        <authorList>
            <person name="Zhirakovskaya E."/>
        </authorList>
    </citation>
    <scope>NUCLEOTIDE SEQUENCE</scope>
</reference>
<organism evidence="1">
    <name type="scientific">hydrothermal vent metagenome</name>
    <dbReference type="NCBI Taxonomy" id="652676"/>
    <lineage>
        <taxon>unclassified sequences</taxon>
        <taxon>metagenomes</taxon>
        <taxon>ecological metagenomes</taxon>
    </lineage>
</organism>
<evidence type="ECO:0008006" key="2">
    <source>
        <dbReference type="Google" id="ProtNLM"/>
    </source>
</evidence>
<dbReference type="Pfam" id="PF03548">
    <property type="entry name" value="LolA"/>
    <property type="match status" value="1"/>
</dbReference>
<accession>A0A3B0W0X7</accession>
<dbReference type="EMBL" id="UOFC01000085">
    <property type="protein sequence ID" value="VAW46063.1"/>
    <property type="molecule type" value="Genomic_DNA"/>
</dbReference>
<gene>
    <name evidence="1" type="ORF">MNBD_GAMMA03-195</name>
</gene>
<evidence type="ECO:0000313" key="1">
    <source>
        <dbReference type="EMBL" id="VAW46063.1"/>
    </source>
</evidence>
<name>A0A3B0W0X7_9ZZZZ</name>
<dbReference type="AlphaFoldDB" id="A0A3B0W0X7"/>
<protein>
    <recommendedName>
        <fullName evidence="2">Outer membrane lipoprotein carrier protein LolA</fullName>
    </recommendedName>
</protein>
<dbReference type="Gene3D" id="2.50.20.10">
    <property type="entry name" value="Lipoprotein localisation LolA/LolB/LppX"/>
    <property type="match status" value="1"/>
</dbReference>
<proteinExistence type="predicted"/>
<dbReference type="InterPro" id="IPR004564">
    <property type="entry name" value="OM_lipoprot_carrier_LolA-like"/>
</dbReference>
<sequence>MFKSLLFLTSLIFCTSSIAQSPPLTLEKLLFSFAQIKSEQKNFTEEQLDPILDISTQKSGYLVYQSPENLTLHYLTPIKGSIIFTPNQVKIDFPQRTLILSPDNAPQMVFSQTILHLLNGNLNQLSKNFTLQFSQQLNQTWQLNLIPKKQHNQYLHPIRIHGIQQQIKEIFITTRSGESRRISFELSSTP</sequence>
<dbReference type="InterPro" id="IPR029046">
    <property type="entry name" value="LolA/LolB/LppX"/>
</dbReference>